<keyword evidence="1" id="KW-0812">Transmembrane</keyword>
<evidence type="ECO:0000313" key="2">
    <source>
        <dbReference type="EMBL" id="GGX25585.1"/>
    </source>
</evidence>
<dbReference type="EMBL" id="BMWS01000020">
    <property type="protein sequence ID" value="GGX25585.1"/>
    <property type="molecule type" value="Genomic_DNA"/>
</dbReference>
<keyword evidence="1" id="KW-1133">Transmembrane helix</keyword>
<gene>
    <name evidence="2" type="ORF">GCM10007384_28350</name>
</gene>
<name>A0A918N3A6_9FLAO</name>
<dbReference type="AlphaFoldDB" id="A0A918N3A6"/>
<dbReference type="Proteomes" id="UP000601108">
    <property type="component" value="Unassembled WGS sequence"/>
</dbReference>
<keyword evidence="1" id="KW-0472">Membrane</keyword>
<sequence length="65" mass="7790">MEEENKSPRRKWDLIIGIALILFGGIRLYDRLQAEAEWSFRSMITILFIGYGGYLIYRYFQNKPK</sequence>
<keyword evidence="3" id="KW-1185">Reference proteome</keyword>
<evidence type="ECO:0000256" key="1">
    <source>
        <dbReference type="SAM" id="Phobius"/>
    </source>
</evidence>
<feature type="transmembrane region" description="Helical" evidence="1">
    <location>
        <begin position="12"/>
        <end position="29"/>
    </location>
</feature>
<dbReference type="RefSeq" id="WP_027414417.1">
    <property type="nucleotide sequence ID" value="NZ_BMWS01000020.1"/>
</dbReference>
<accession>A0A918N3A6</accession>
<proteinExistence type="predicted"/>
<feature type="transmembrane region" description="Helical" evidence="1">
    <location>
        <begin position="41"/>
        <end position="60"/>
    </location>
</feature>
<reference evidence="2 3" key="1">
    <citation type="journal article" date="2014" name="Int. J. Syst. Evol. Microbiol.">
        <title>Complete genome sequence of Corynebacterium casei LMG S-19264T (=DSM 44701T), isolated from a smear-ripened cheese.</title>
        <authorList>
            <consortium name="US DOE Joint Genome Institute (JGI-PGF)"/>
            <person name="Walter F."/>
            <person name="Albersmeier A."/>
            <person name="Kalinowski J."/>
            <person name="Ruckert C."/>
        </authorList>
    </citation>
    <scope>NUCLEOTIDE SEQUENCE [LARGE SCALE GENOMIC DNA]</scope>
    <source>
        <strain evidence="2 3">KCTC 12285</strain>
    </source>
</reference>
<organism evidence="2 3">
    <name type="scientific">Aquimarina muelleri</name>
    <dbReference type="NCBI Taxonomy" id="279356"/>
    <lineage>
        <taxon>Bacteria</taxon>
        <taxon>Pseudomonadati</taxon>
        <taxon>Bacteroidota</taxon>
        <taxon>Flavobacteriia</taxon>
        <taxon>Flavobacteriales</taxon>
        <taxon>Flavobacteriaceae</taxon>
        <taxon>Aquimarina</taxon>
    </lineage>
</organism>
<comment type="caution">
    <text evidence="2">The sequence shown here is derived from an EMBL/GenBank/DDBJ whole genome shotgun (WGS) entry which is preliminary data.</text>
</comment>
<protein>
    <submittedName>
        <fullName evidence="2">Uncharacterized protein</fullName>
    </submittedName>
</protein>
<evidence type="ECO:0000313" key="3">
    <source>
        <dbReference type="Proteomes" id="UP000601108"/>
    </source>
</evidence>